<evidence type="ECO:0000313" key="3">
    <source>
        <dbReference type="EMBL" id="CAF3812016.1"/>
    </source>
</evidence>
<evidence type="ECO:0000313" key="4">
    <source>
        <dbReference type="Proteomes" id="UP000663823"/>
    </source>
</evidence>
<dbReference type="AlphaFoldDB" id="A0A819C296"/>
<sequence length="312" mass="35801">MDADLAYCLERFIDDQIELIDRDLETIEQNEAHEYAKIDELMLSENPTTTTATQINQSTHEEDAAIIQRFISDLLDTVNNDDAASSANDLKDSLDELRSELTKQIDECIEFIVRIRKLARPILGSTNFVTQCGEFTNRLRAEKKSEKNFTDLCQIIETSDFRSVIENIQNWWKETYGSSVTEILHLNKRYNPGINNNDMIILPPRCSIILCAKKIISMRNIESDAGSRKHDLICEFVRQIQSIDDINRQEISADDLIVQLDNSDIDSAIEFATNWLSKRDAIRDKQKEEDQCLSTISCIHHDDGLSLIKVRV</sequence>
<feature type="coiled-coil region" evidence="1">
    <location>
        <begin position="80"/>
        <end position="107"/>
    </location>
</feature>
<protein>
    <submittedName>
        <fullName evidence="3">Uncharacterized protein</fullName>
    </submittedName>
</protein>
<name>A0A819C296_9BILA</name>
<organism evidence="3 4">
    <name type="scientific">Rotaria sordida</name>
    <dbReference type="NCBI Taxonomy" id="392033"/>
    <lineage>
        <taxon>Eukaryota</taxon>
        <taxon>Metazoa</taxon>
        <taxon>Spiralia</taxon>
        <taxon>Gnathifera</taxon>
        <taxon>Rotifera</taxon>
        <taxon>Eurotatoria</taxon>
        <taxon>Bdelloidea</taxon>
        <taxon>Philodinida</taxon>
        <taxon>Philodinidae</taxon>
        <taxon>Rotaria</taxon>
    </lineage>
</organism>
<dbReference type="EMBL" id="CAJNOO010002077">
    <property type="protein sequence ID" value="CAF1233837.1"/>
    <property type="molecule type" value="Genomic_DNA"/>
</dbReference>
<proteinExistence type="predicted"/>
<accession>A0A819C296</accession>
<gene>
    <name evidence="3" type="ORF">OTI717_LOCUS18880</name>
    <name evidence="2" type="ORF">RFH988_LOCUS26311</name>
</gene>
<dbReference type="Proteomes" id="UP000663882">
    <property type="component" value="Unassembled WGS sequence"/>
</dbReference>
<comment type="caution">
    <text evidence="3">The sequence shown here is derived from an EMBL/GenBank/DDBJ whole genome shotgun (WGS) entry which is preliminary data.</text>
</comment>
<evidence type="ECO:0000256" key="1">
    <source>
        <dbReference type="SAM" id="Coils"/>
    </source>
</evidence>
<dbReference type="OrthoDB" id="10288247at2759"/>
<dbReference type="Proteomes" id="UP000663823">
    <property type="component" value="Unassembled WGS sequence"/>
</dbReference>
<keyword evidence="1" id="KW-0175">Coiled coil</keyword>
<reference evidence="3" key="1">
    <citation type="submission" date="2021-02" db="EMBL/GenBank/DDBJ databases">
        <authorList>
            <person name="Nowell W R."/>
        </authorList>
    </citation>
    <scope>NUCLEOTIDE SEQUENCE</scope>
</reference>
<evidence type="ECO:0000313" key="2">
    <source>
        <dbReference type="EMBL" id="CAF1233837.1"/>
    </source>
</evidence>
<dbReference type="EMBL" id="CAJOAX010002677">
    <property type="protein sequence ID" value="CAF3812016.1"/>
    <property type="molecule type" value="Genomic_DNA"/>
</dbReference>